<proteinExistence type="predicted"/>
<dbReference type="OrthoDB" id="113256at2759"/>
<protein>
    <submittedName>
        <fullName evidence="1">Uncharacterized protein</fullName>
    </submittedName>
</protein>
<name>A0A080YXC7_PHYNI</name>
<dbReference type="EMBL" id="ANJA01004458">
    <property type="protein sequence ID" value="ETO59038.1"/>
    <property type="molecule type" value="Genomic_DNA"/>
</dbReference>
<evidence type="ECO:0000313" key="1">
    <source>
        <dbReference type="EMBL" id="ETO59038.1"/>
    </source>
</evidence>
<gene>
    <name evidence="1" type="ORF">F444_22584</name>
</gene>
<sequence>MLPTLNKKRTVTFHSTEVEPAFVTARRIALQDLNSVERICISRSGNGNKMRYAVEVFTGSSNCRMTANTISTISSASSTEGLESYLLSPTVKVERELDEFIELRDKVYNSMFLAHNAQYCKFCSKVLDVVANGVDPGGVFFTLFGENRVVRQLKKFTEDLLERIVQNAHNDAQGCCSAQILVPQALHAFLFTPNAPTAAT</sequence>
<dbReference type="AlphaFoldDB" id="A0A080YXC7"/>
<accession>A0A080YXC7</accession>
<evidence type="ECO:0000313" key="2">
    <source>
        <dbReference type="Proteomes" id="UP000028582"/>
    </source>
</evidence>
<comment type="caution">
    <text evidence="1">The sequence shown here is derived from an EMBL/GenBank/DDBJ whole genome shotgun (WGS) entry which is preliminary data.</text>
</comment>
<reference evidence="1 2" key="1">
    <citation type="submission" date="2013-11" db="EMBL/GenBank/DDBJ databases">
        <title>The Genome Sequence of Phytophthora parasitica P1976.</title>
        <authorList>
            <consortium name="The Broad Institute Genomics Platform"/>
            <person name="Russ C."/>
            <person name="Tyler B."/>
            <person name="Panabieres F."/>
            <person name="Shan W."/>
            <person name="Tripathy S."/>
            <person name="Grunwald N."/>
            <person name="Machado M."/>
            <person name="Johnson C.S."/>
            <person name="Walker B."/>
            <person name="Young S."/>
            <person name="Zeng Q."/>
            <person name="Gargeya S."/>
            <person name="Fitzgerald M."/>
            <person name="Haas B."/>
            <person name="Abouelleil A."/>
            <person name="Allen A.W."/>
            <person name="Alvarado L."/>
            <person name="Arachchi H.M."/>
            <person name="Berlin A.M."/>
            <person name="Chapman S.B."/>
            <person name="Gainer-Dewar J."/>
            <person name="Goldberg J."/>
            <person name="Griggs A."/>
            <person name="Gujja S."/>
            <person name="Hansen M."/>
            <person name="Howarth C."/>
            <person name="Imamovic A."/>
            <person name="Ireland A."/>
            <person name="Larimer J."/>
            <person name="McCowan C."/>
            <person name="Murphy C."/>
            <person name="Pearson M."/>
            <person name="Poon T.W."/>
            <person name="Priest M."/>
            <person name="Roberts A."/>
            <person name="Saif S."/>
            <person name="Shea T."/>
            <person name="Sisk P."/>
            <person name="Sykes S."/>
            <person name="Wortman J."/>
            <person name="Nusbaum C."/>
            <person name="Birren B."/>
        </authorList>
    </citation>
    <scope>NUCLEOTIDE SEQUENCE [LARGE SCALE GENOMIC DNA]</scope>
    <source>
        <strain evidence="1 2">P1976</strain>
    </source>
</reference>
<organism evidence="1 2">
    <name type="scientific">Phytophthora nicotianae P1976</name>
    <dbReference type="NCBI Taxonomy" id="1317066"/>
    <lineage>
        <taxon>Eukaryota</taxon>
        <taxon>Sar</taxon>
        <taxon>Stramenopiles</taxon>
        <taxon>Oomycota</taxon>
        <taxon>Peronosporomycetes</taxon>
        <taxon>Peronosporales</taxon>
        <taxon>Peronosporaceae</taxon>
        <taxon>Phytophthora</taxon>
    </lineage>
</organism>
<dbReference type="Proteomes" id="UP000028582">
    <property type="component" value="Unassembled WGS sequence"/>
</dbReference>